<feature type="transmembrane region" description="Helical" evidence="2">
    <location>
        <begin position="32"/>
        <end position="51"/>
    </location>
</feature>
<protein>
    <submittedName>
        <fullName evidence="3">Uncharacterized protein</fullName>
    </submittedName>
</protein>
<evidence type="ECO:0000256" key="2">
    <source>
        <dbReference type="SAM" id="Phobius"/>
    </source>
</evidence>
<keyword evidence="2" id="KW-0472">Membrane</keyword>
<proteinExistence type="predicted"/>
<name>A0A0A8XZL5_ARUDO</name>
<dbReference type="EMBL" id="GBRH01280783">
    <property type="protein sequence ID" value="JAD17112.1"/>
    <property type="molecule type" value="Transcribed_RNA"/>
</dbReference>
<dbReference type="AlphaFoldDB" id="A0A0A8XZL5"/>
<evidence type="ECO:0000256" key="1">
    <source>
        <dbReference type="SAM" id="MobiDB-lite"/>
    </source>
</evidence>
<keyword evidence="2" id="KW-0812">Transmembrane</keyword>
<reference evidence="3" key="2">
    <citation type="journal article" date="2015" name="Data Brief">
        <title>Shoot transcriptome of the giant reed, Arundo donax.</title>
        <authorList>
            <person name="Barrero R.A."/>
            <person name="Guerrero F.D."/>
            <person name="Moolhuijzen P."/>
            <person name="Goolsby J.A."/>
            <person name="Tidwell J."/>
            <person name="Bellgard S.E."/>
            <person name="Bellgard M.I."/>
        </authorList>
    </citation>
    <scope>NUCLEOTIDE SEQUENCE</scope>
    <source>
        <tissue evidence="3">Shoot tissue taken approximately 20 cm above the soil surface</tissue>
    </source>
</reference>
<evidence type="ECO:0000313" key="3">
    <source>
        <dbReference type="EMBL" id="JAD17112.1"/>
    </source>
</evidence>
<organism evidence="3">
    <name type="scientific">Arundo donax</name>
    <name type="common">Giant reed</name>
    <name type="synonym">Donax arundinaceus</name>
    <dbReference type="NCBI Taxonomy" id="35708"/>
    <lineage>
        <taxon>Eukaryota</taxon>
        <taxon>Viridiplantae</taxon>
        <taxon>Streptophyta</taxon>
        <taxon>Embryophyta</taxon>
        <taxon>Tracheophyta</taxon>
        <taxon>Spermatophyta</taxon>
        <taxon>Magnoliopsida</taxon>
        <taxon>Liliopsida</taxon>
        <taxon>Poales</taxon>
        <taxon>Poaceae</taxon>
        <taxon>PACMAD clade</taxon>
        <taxon>Arundinoideae</taxon>
        <taxon>Arundineae</taxon>
        <taxon>Arundo</taxon>
    </lineage>
</organism>
<feature type="region of interest" description="Disordered" evidence="1">
    <location>
        <begin position="94"/>
        <end position="118"/>
    </location>
</feature>
<accession>A0A0A8XZL5</accession>
<reference evidence="3" key="1">
    <citation type="submission" date="2014-09" db="EMBL/GenBank/DDBJ databases">
        <authorList>
            <person name="Magalhaes I.L.F."/>
            <person name="Oliveira U."/>
            <person name="Santos F.R."/>
            <person name="Vidigal T.H.D.A."/>
            <person name="Brescovit A.D."/>
            <person name="Santos A.J."/>
        </authorList>
    </citation>
    <scope>NUCLEOTIDE SEQUENCE</scope>
    <source>
        <tissue evidence="3">Shoot tissue taken approximately 20 cm above the soil surface</tissue>
    </source>
</reference>
<keyword evidence="2" id="KW-1133">Transmembrane helix</keyword>
<sequence length="118" mass="13144">MFNLVDLLLDLGVLYLNLVDLLFDLVVMQFDLPIGIGCPIWWQVCLICLLCRRRIWRPQAAVVICHVRMGSCRLRRLRGASGWALKLGEVAGGMAGRRRQSDGLPSASARARPARCPA</sequence>
<feature type="compositionally biased region" description="Low complexity" evidence="1">
    <location>
        <begin position="105"/>
        <end position="118"/>
    </location>
</feature>